<dbReference type="Pfam" id="PF02868">
    <property type="entry name" value="Peptidase_M4_C"/>
    <property type="match status" value="1"/>
</dbReference>
<evidence type="ECO:0000256" key="2">
    <source>
        <dbReference type="ARBA" id="ARBA00022723"/>
    </source>
</evidence>
<evidence type="ECO:0000259" key="10">
    <source>
        <dbReference type="Pfam" id="PF01447"/>
    </source>
</evidence>
<keyword evidence="4" id="KW-0378">Hydrolase</keyword>
<dbReference type="InterPro" id="IPR027268">
    <property type="entry name" value="Peptidase_M4/M1_CTD_sf"/>
</dbReference>
<evidence type="ECO:0000259" key="12">
    <source>
        <dbReference type="Pfam" id="PF07504"/>
    </source>
</evidence>
<dbReference type="Gene3D" id="3.10.170.10">
    <property type="match status" value="1"/>
</dbReference>
<keyword evidence="2" id="KW-0479">Metal-binding</keyword>
<evidence type="ECO:0000256" key="4">
    <source>
        <dbReference type="ARBA" id="ARBA00022801"/>
    </source>
</evidence>
<reference evidence="13 14" key="1">
    <citation type="submission" date="2022-06" db="EMBL/GenBank/DDBJ databases">
        <title>Sequencing the genomes of 1000 actinobacteria strains.</title>
        <authorList>
            <person name="Klenk H.-P."/>
        </authorList>
    </citation>
    <scope>NUCLEOTIDE SEQUENCE [LARGE SCALE GENOMIC DNA]</scope>
    <source>
        <strain evidence="13 14">DSM 41656</strain>
    </source>
</reference>
<dbReference type="InterPro" id="IPR014782">
    <property type="entry name" value="Peptidase_M1_dom"/>
</dbReference>
<feature type="signal peptide" evidence="8">
    <location>
        <begin position="1"/>
        <end position="20"/>
    </location>
</feature>
<evidence type="ECO:0000256" key="7">
    <source>
        <dbReference type="SAM" id="MobiDB-lite"/>
    </source>
</evidence>
<sequence>MLRNFAIAGVALAVTLGVTALPAASAAAADSRATAEAPAPTPFSRAVAAADQAVNSGFDALAKGPSEEYARGQVTPWINSLYSVAYERTYRGLPVVGGDAVVLADGEGKVRAVSSATTARIDVSTEARITAAAAEQTSRAQLKSVDKAEAPRLVVHVANNEARLAWETVLTGRTETAPSRLHVWVDAISREVLATDDEVEAATGSSKWNGPNPLTINSTKSGSTFSLRDPSRPGLYCADDFGDVFTKSTDSWGNGNPTSKETGCVDAMWAAEKEWDMLKNWLGRNGHDGNGGTWPILVGITENNAYWNGSSVNIGYNPAGEWIASMDVVGHEFGHGIDQYTPGGFDHESGIGEATGDIFGALTEAYANEPAPYDTPDYLVGDKSNILGTGPIRNMYDPAQLGHPNCYSSAIPNTPDHEAAGVMNHWFYLLAEGSAPGGGKPNSPTCNASTVTGIGIQNAGRIFYGGMLLKTSGITYAKYRTATLTAAKNLDATCGLFNKAKAAWDAVNVPTQSGDPTCSGNPAQDFSMSVSPSTGSVDPGASATATVSTTTTSGSAQTVKLSATGAPAGVTVSFSPASVTSGKSSTMTVATTSSAAPGTYTITVKGDGATGHTTQYKLTIKGAGGCTGTQVVTNGGFESGSSPWTGDTGVIGAKSGQSAHTGARFAWLGGQGHAATGTLNQSVTIPAGCAKATLTYWLHIDTAESGSTAYDTFEVKVNGTGTGKTTLSNVDAATGYTKRTLDLSSYAGRTVPLAFTATEDSSQQTSFVLDDVSLDVSGGPTPPSDGTRTPSKPGYTVNLTSDSTGQNWTGHESVAFTNTSATPLNEVYLRLWDNYHGTCPTTPITVTKVTGGTAGALSVNCTALKVTLPAPLNQGQSTSVGFDLSIAVPSGADRFGHDGAFSFIGNALPVLAVRDGAGWHLDPYTDNGESFYSLAADFTVTLDHPTSLSVPATGTSVDTPGTSGRTVTKATATSVRDFAWAAGPFAKISGTSAAGTKINVYSVSGTSTSDAKSMLDTAKTAVDAHAARFGAYPYGELDVVLDDFFWFGGMEYPGFVLDQVSSEALTHEIGHQWWYGIVGDDEYNSPWLDESFTSYATDLALGETGTGCWNNVHWSSPDEKITNSMAYWDANSSRYSTVVYGYGRCALHDLRRLIGDTAMTKLLKDYATSHRYGISTTADFKAAAQAATTTDLTSFWSTHRIEG</sequence>
<feature type="domain" description="Peptidase M1 membrane alanine aminopeptidase" evidence="9">
    <location>
        <begin position="1016"/>
        <end position="1198"/>
    </location>
</feature>
<feature type="compositionally biased region" description="Low complexity" evidence="7">
    <location>
        <begin position="540"/>
        <end position="549"/>
    </location>
</feature>
<dbReference type="CDD" id="cd09604">
    <property type="entry name" value="M1_APN_like"/>
    <property type="match status" value="1"/>
</dbReference>
<dbReference type="PANTHER" id="PTHR33794:SF1">
    <property type="entry name" value="BACILLOLYSIN"/>
    <property type="match status" value="1"/>
</dbReference>
<feature type="chain" id="PRO_5045326686" evidence="8">
    <location>
        <begin position="21"/>
        <end position="1203"/>
    </location>
</feature>
<gene>
    <name evidence="13" type="ORF">FHR36_004091</name>
</gene>
<evidence type="ECO:0000313" key="13">
    <source>
        <dbReference type="EMBL" id="MCP2310928.1"/>
    </source>
</evidence>
<protein>
    <submittedName>
        <fullName evidence="13">Zn-dependent metalloprotease</fullName>
    </submittedName>
</protein>
<feature type="compositionally biased region" description="Polar residues" evidence="7">
    <location>
        <begin position="511"/>
        <end position="536"/>
    </location>
</feature>
<keyword evidence="3 8" id="KW-0732">Signal</keyword>
<dbReference type="InterPro" id="IPR001570">
    <property type="entry name" value="Peptidase_M4_C_domain"/>
</dbReference>
<dbReference type="Gene3D" id="1.10.390.10">
    <property type="entry name" value="Neutral Protease Domain 2"/>
    <property type="match status" value="2"/>
</dbReference>
<dbReference type="InterPro" id="IPR013856">
    <property type="entry name" value="Peptidase_M4_domain"/>
</dbReference>
<accession>A0ABT1J0H9</accession>
<feature type="region of interest" description="Disordered" evidence="7">
    <location>
        <begin position="203"/>
        <end position="226"/>
    </location>
</feature>
<dbReference type="SUPFAM" id="SSF55486">
    <property type="entry name" value="Metalloproteases ('zincins'), catalytic domain"/>
    <property type="match status" value="2"/>
</dbReference>
<evidence type="ECO:0000256" key="5">
    <source>
        <dbReference type="ARBA" id="ARBA00022833"/>
    </source>
</evidence>
<dbReference type="InterPro" id="IPR050728">
    <property type="entry name" value="Zinc_Metalloprotease_M4"/>
</dbReference>
<dbReference type="CDD" id="cd09597">
    <property type="entry name" value="M4_TLP"/>
    <property type="match status" value="1"/>
</dbReference>
<feature type="region of interest" description="Disordered" evidence="7">
    <location>
        <begin position="773"/>
        <end position="794"/>
    </location>
</feature>
<dbReference type="InterPro" id="IPR011096">
    <property type="entry name" value="FTP_domain"/>
</dbReference>
<proteinExistence type="predicted"/>
<keyword evidence="14" id="KW-1185">Reference proteome</keyword>
<comment type="caution">
    <text evidence="13">The sequence shown here is derived from an EMBL/GenBank/DDBJ whole genome shotgun (WGS) entry which is preliminary data.</text>
</comment>
<keyword evidence="6 13" id="KW-0482">Metalloprotease</keyword>
<name>A0ABT1J0H9_9ACTN</name>
<dbReference type="GO" id="GO:0008237">
    <property type="term" value="F:metallopeptidase activity"/>
    <property type="evidence" value="ECO:0007669"/>
    <property type="project" value="UniProtKB-KW"/>
</dbReference>
<evidence type="ECO:0000256" key="1">
    <source>
        <dbReference type="ARBA" id="ARBA00022670"/>
    </source>
</evidence>
<dbReference type="EMBL" id="JAMZDX010000004">
    <property type="protein sequence ID" value="MCP2310928.1"/>
    <property type="molecule type" value="Genomic_DNA"/>
</dbReference>
<feature type="domain" description="Peptidase M4 C-terminal" evidence="11">
    <location>
        <begin position="347"/>
        <end position="509"/>
    </location>
</feature>
<keyword evidence="5" id="KW-0862">Zinc</keyword>
<organism evidence="13 14">
    <name type="scientific">Kitasatospora paracochleata</name>
    <dbReference type="NCBI Taxonomy" id="58354"/>
    <lineage>
        <taxon>Bacteria</taxon>
        <taxon>Bacillati</taxon>
        <taxon>Actinomycetota</taxon>
        <taxon>Actinomycetes</taxon>
        <taxon>Kitasatosporales</taxon>
        <taxon>Streptomycetaceae</taxon>
        <taxon>Kitasatospora</taxon>
    </lineage>
</organism>
<evidence type="ECO:0000256" key="6">
    <source>
        <dbReference type="ARBA" id="ARBA00023049"/>
    </source>
</evidence>
<evidence type="ECO:0000256" key="3">
    <source>
        <dbReference type="ARBA" id="ARBA00022729"/>
    </source>
</evidence>
<dbReference type="RefSeq" id="WP_253799578.1">
    <property type="nucleotide sequence ID" value="NZ_BAAAUB010000047.1"/>
</dbReference>
<dbReference type="Gene3D" id="2.60.120.260">
    <property type="entry name" value="Galactose-binding domain-like"/>
    <property type="match status" value="1"/>
</dbReference>
<keyword evidence="1" id="KW-0645">Protease</keyword>
<dbReference type="Proteomes" id="UP001206483">
    <property type="component" value="Unassembled WGS sequence"/>
</dbReference>
<evidence type="ECO:0000313" key="14">
    <source>
        <dbReference type="Proteomes" id="UP001206483"/>
    </source>
</evidence>
<feature type="domain" description="Peptidase M4" evidence="10">
    <location>
        <begin position="204"/>
        <end position="337"/>
    </location>
</feature>
<evidence type="ECO:0000259" key="9">
    <source>
        <dbReference type="Pfam" id="PF01433"/>
    </source>
</evidence>
<feature type="domain" description="FTP" evidence="12">
    <location>
        <begin position="84"/>
        <end position="115"/>
    </location>
</feature>
<feature type="region of interest" description="Disordered" evidence="7">
    <location>
        <begin position="511"/>
        <end position="549"/>
    </location>
</feature>
<dbReference type="NCBIfam" id="NF038128">
    <property type="entry name" value="choice_anch_J"/>
    <property type="match status" value="1"/>
</dbReference>
<dbReference type="Pfam" id="PF01447">
    <property type="entry name" value="Peptidase_M4"/>
    <property type="match status" value="1"/>
</dbReference>
<dbReference type="Pfam" id="PF01433">
    <property type="entry name" value="Peptidase_M1"/>
    <property type="match status" value="1"/>
</dbReference>
<dbReference type="PANTHER" id="PTHR33794">
    <property type="entry name" value="BACILLOLYSIN"/>
    <property type="match status" value="1"/>
</dbReference>
<evidence type="ECO:0000256" key="8">
    <source>
        <dbReference type="SAM" id="SignalP"/>
    </source>
</evidence>
<evidence type="ECO:0000259" key="11">
    <source>
        <dbReference type="Pfam" id="PF02868"/>
    </source>
</evidence>
<dbReference type="Pfam" id="PF07504">
    <property type="entry name" value="FTP"/>
    <property type="match status" value="1"/>
</dbReference>